<proteinExistence type="predicted"/>
<name>A0A318DBS3_9GAMM</name>
<dbReference type="Pfam" id="PF04965">
    <property type="entry name" value="GPW_gp25"/>
    <property type="match status" value="1"/>
</dbReference>
<protein>
    <submittedName>
        <fullName evidence="2">Type VI secretion system baseplate subunit TssE</fullName>
    </submittedName>
</protein>
<evidence type="ECO:0000259" key="1">
    <source>
        <dbReference type="Pfam" id="PF04965"/>
    </source>
</evidence>
<dbReference type="NCBIfam" id="TIGR03357">
    <property type="entry name" value="VI_zyme"/>
    <property type="match status" value="1"/>
</dbReference>
<dbReference type="Gene3D" id="3.10.450.40">
    <property type="match status" value="1"/>
</dbReference>
<dbReference type="AlphaFoldDB" id="A0A318DBS3"/>
<dbReference type="InterPro" id="IPR053176">
    <property type="entry name" value="T6SS_TssE1-like"/>
</dbReference>
<dbReference type="Proteomes" id="UP000247689">
    <property type="component" value="Unassembled WGS sequence"/>
</dbReference>
<sequence length="164" mass="19197">MFTTVIKPGDIPELRGSLFDVLVDDEVKSHYYDPYEHYKKMVCRDIEALLNTKLDWNRFDGSLNELKVSSVNYGLADFSTKNLTYPGDKDILCYEIRDLIEQFEPRLEKVKVRILDNSDPIDRVVRLMITANLILEEEKERLSFQTKLNPVDHLFSVKELEHEG</sequence>
<evidence type="ECO:0000313" key="2">
    <source>
        <dbReference type="EMBL" id="PXF64387.1"/>
    </source>
</evidence>
<dbReference type="PANTHER" id="PTHR38595:SF1">
    <property type="entry name" value="TYPE VI SECRETION SYSTEM COMPONENT TSSE1"/>
    <property type="match status" value="1"/>
</dbReference>
<dbReference type="OrthoDB" id="119583at2"/>
<dbReference type="SUPFAM" id="SSF160719">
    <property type="entry name" value="gpW/gp25-like"/>
    <property type="match status" value="1"/>
</dbReference>
<gene>
    <name evidence="2" type="primary">tssE</name>
    <name evidence="2" type="ORF">DL796_04405</name>
</gene>
<feature type="domain" description="IraD/Gp25-like" evidence="1">
    <location>
        <begin position="38"/>
        <end position="135"/>
    </location>
</feature>
<organism evidence="2 3">
    <name type="scientific">Kangiella spongicola</name>
    <dbReference type="NCBI Taxonomy" id="796379"/>
    <lineage>
        <taxon>Bacteria</taxon>
        <taxon>Pseudomonadati</taxon>
        <taxon>Pseudomonadota</taxon>
        <taxon>Gammaproteobacteria</taxon>
        <taxon>Kangiellales</taxon>
        <taxon>Kangiellaceae</taxon>
        <taxon>Kangiella</taxon>
    </lineage>
</organism>
<reference evidence="2 3" key="1">
    <citation type="submission" date="2018-05" db="EMBL/GenBank/DDBJ databases">
        <title>Kangiella spongicola genome sequence.</title>
        <authorList>
            <person name="Maclea K.S."/>
            <person name="Goen A.E."/>
            <person name="Kelley C."/>
            <person name="Underriner A."/>
            <person name="Silverwood T."/>
            <person name="Trachtenberg A.M."/>
        </authorList>
    </citation>
    <scope>NUCLEOTIDE SEQUENCE [LARGE SCALE GENOMIC DNA]</scope>
    <source>
        <strain evidence="2 3">ATCC BAA-2076</strain>
    </source>
</reference>
<dbReference type="InterPro" id="IPR017737">
    <property type="entry name" value="TssE1-like"/>
</dbReference>
<dbReference type="EMBL" id="QICH01000001">
    <property type="protein sequence ID" value="PXF64387.1"/>
    <property type="molecule type" value="Genomic_DNA"/>
</dbReference>
<evidence type="ECO:0000313" key="3">
    <source>
        <dbReference type="Proteomes" id="UP000247689"/>
    </source>
</evidence>
<keyword evidence="3" id="KW-1185">Reference proteome</keyword>
<accession>A0A318DBS3</accession>
<comment type="caution">
    <text evidence="2">The sequence shown here is derived from an EMBL/GenBank/DDBJ whole genome shotgun (WGS) entry which is preliminary data.</text>
</comment>
<dbReference type="InterPro" id="IPR007048">
    <property type="entry name" value="IraD/Gp25-like"/>
</dbReference>
<dbReference type="RefSeq" id="WP_110200352.1">
    <property type="nucleotide sequence ID" value="NZ_QICH01000001.1"/>
</dbReference>
<dbReference type="PANTHER" id="PTHR38595">
    <property type="entry name" value="CYTOPLASMIC PROTEIN-RELATED"/>
    <property type="match status" value="1"/>
</dbReference>